<gene>
    <name evidence="8" type="primary">rpsC</name>
    <name evidence="11" type="ORF">COV72_08655</name>
</gene>
<dbReference type="Pfam" id="PF07650">
    <property type="entry name" value="KH_2"/>
    <property type="match status" value="1"/>
</dbReference>
<evidence type="ECO:0000259" key="10">
    <source>
        <dbReference type="PROSITE" id="PS50823"/>
    </source>
</evidence>
<dbReference type="AlphaFoldDB" id="A0A2H0LY04"/>
<protein>
    <recommendedName>
        <fullName evidence="7 8">Small ribosomal subunit protein uS3</fullName>
    </recommendedName>
</protein>
<dbReference type="InterPro" id="IPR004044">
    <property type="entry name" value="KH_dom_type_2"/>
</dbReference>
<dbReference type="GO" id="GO:0019843">
    <property type="term" value="F:rRNA binding"/>
    <property type="evidence" value="ECO:0007669"/>
    <property type="project" value="UniProtKB-UniRule"/>
</dbReference>
<dbReference type="GO" id="GO:0022627">
    <property type="term" value="C:cytosolic small ribosomal subunit"/>
    <property type="evidence" value="ECO:0007669"/>
    <property type="project" value="TreeGrafter"/>
</dbReference>
<dbReference type="FunFam" id="3.30.300.20:FF:000001">
    <property type="entry name" value="30S ribosomal protein S3"/>
    <property type="match status" value="1"/>
</dbReference>
<evidence type="ECO:0000256" key="7">
    <source>
        <dbReference type="ARBA" id="ARBA00035257"/>
    </source>
</evidence>
<dbReference type="InterPro" id="IPR004087">
    <property type="entry name" value="KH_dom"/>
</dbReference>
<dbReference type="InterPro" id="IPR036419">
    <property type="entry name" value="Ribosomal_S3_C_sf"/>
</dbReference>
<evidence type="ECO:0000256" key="8">
    <source>
        <dbReference type="HAMAP-Rule" id="MF_01309"/>
    </source>
</evidence>
<dbReference type="PROSITE" id="PS00548">
    <property type="entry name" value="RIBOSOMAL_S3"/>
    <property type="match status" value="1"/>
</dbReference>
<proteinExistence type="inferred from homology"/>
<dbReference type="Gene3D" id="3.30.300.20">
    <property type="match status" value="1"/>
</dbReference>
<evidence type="ECO:0000256" key="3">
    <source>
        <dbReference type="ARBA" id="ARBA00022884"/>
    </source>
</evidence>
<dbReference type="SUPFAM" id="SSF54821">
    <property type="entry name" value="Ribosomal protein S3 C-terminal domain"/>
    <property type="match status" value="1"/>
</dbReference>
<sequence length="235" mass="26898">MGHKVHPLISRIGFIKDWNSRWFAPKGDFARFIVEDARIRSYIRVKFRQASLSKIIIERVSTGSLRIRIYTARPGVIIGRHGADIDRLKQDLYKLIKKDLAIDIVEVKRPAIDAQIVAQNIAFQIEKRVAYRRAVKRAIEQAMSAGAKGIKVACAGRLGGVEISRREKYKEGKIPLQTLRADIDYGFCEAYTTYGLIGIKVWIYKGDIIGRSMNLREDIETKQENFKFREAKSVK</sequence>
<dbReference type="Proteomes" id="UP000229641">
    <property type="component" value="Unassembled WGS sequence"/>
</dbReference>
<organism evidence="11 12">
    <name type="scientific">Candidatus Ghiorseimicrobium undicola</name>
    <dbReference type="NCBI Taxonomy" id="1974746"/>
    <lineage>
        <taxon>Bacteria</taxon>
        <taxon>Pseudomonadati</taxon>
        <taxon>Candidatus Omnitrophota</taxon>
        <taxon>Candidatus Ghiorseimicrobium</taxon>
    </lineage>
</organism>
<dbReference type="Pfam" id="PF00189">
    <property type="entry name" value="Ribosomal_S3_C"/>
    <property type="match status" value="1"/>
</dbReference>
<dbReference type="SMART" id="SM00322">
    <property type="entry name" value="KH"/>
    <property type="match status" value="1"/>
</dbReference>
<dbReference type="CDD" id="cd02412">
    <property type="entry name" value="KH-II_30S_S3"/>
    <property type="match status" value="1"/>
</dbReference>
<dbReference type="GO" id="GO:0006412">
    <property type="term" value="P:translation"/>
    <property type="evidence" value="ECO:0007669"/>
    <property type="project" value="UniProtKB-UniRule"/>
</dbReference>
<dbReference type="InterPro" id="IPR009019">
    <property type="entry name" value="KH_sf_prok-type"/>
</dbReference>
<keyword evidence="5 8" id="KW-0687">Ribonucleoprotein</keyword>
<dbReference type="InterPro" id="IPR018280">
    <property type="entry name" value="Ribosomal_uS3_CS"/>
</dbReference>
<evidence type="ECO:0000256" key="6">
    <source>
        <dbReference type="ARBA" id="ARBA00024998"/>
    </source>
</evidence>
<name>A0A2H0LY04_9BACT</name>
<evidence type="ECO:0000256" key="9">
    <source>
        <dbReference type="RuleBase" id="RU003624"/>
    </source>
</evidence>
<keyword evidence="2 8" id="KW-0699">rRNA-binding</keyword>
<comment type="similarity">
    <text evidence="1 8 9">Belongs to the universal ribosomal protein uS3 family.</text>
</comment>
<evidence type="ECO:0000256" key="2">
    <source>
        <dbReference type="ARBA" id="ARBA00022730"/>
    </source>
</evidence>
<evidence type="ECO:0000256" key="4">
    <source>
        <dbReference type="ARBA" id="ARBA00022980"/>
    </source>
</evidence>
<dbReference type="PANTHER" id="PTHR11760">
    <property type="entry name" value="30S/40S RIBOSOMAL PROTEIN S3"/>
    <property type="match status" value="1"/>
</dbReference>
<keyword evidence="3 8" id="KW-0694">RNA-binding</keyword>
<dbReference type="EMBL" id="PCWA01000109">
    <property type="protein sequence ID" value="PIQ88365.1"/>
    <property type="molecule type" value="Genomic_DNA"/>
</dbReference>
<dbReference type="GO" id="GO:0003729">
    <property type="term" value="F:mRNA binding"/>
    <property type="evidence" value="ECO:0007669"/>
    <property type="project" value="UniProtKB-UniRule"/>
</dbReference>
<dbReference type="Gene3D" id="3.30.1140.32">
    <property type="entry name" value="Ribosomal protein S3, C-terminal domain"/>
    <property type="match status" value="1"/>
</dbReference>
<dbReference type="InterPro" id="IPR015946">
    <property type="entry name" value="KH_dom-like_a/b"/>
</dbReference>
<evidence type="ECO:0000313" key="12">
    <source>
        <dbReference type="Proteomes" id="UP000229641"/>
    </source>
</evidence>
<comment type="caution">
    <text evidence="11">The sequence shown here is derived from an EMBL/GenBank/DDBJ whole genome shotgun (WGS) entry which is preliminary data.</text>
</comment>
<comment type="function">
    <text evidence="6 8">Binds the lower part of the 30S subunit head. Binds mRNA in the 70S ribosome, positioning it for translation.</text>
</comment>
<feature type="domain" description="KH type-2" evidence="10">
    <location>
        <begin position="39"/>
        <end position="108"/>
    </location>
</feature>
<evidence type="ECO:0000256" key="1">
    <source>
        <dbReference type="ARBA" id="ARBA00010761"/>
    </source>
</evidence>
<evidence type="ECO:0000256" key="5">
    <source>
        <dbReference type="ARBA" id="ARBA00023274"/>
    </source>
</evidence>
<dbReference type="PANTHER" id="PTHR11760:SF19">
    <property type="entry name" value="SMALL RIBOSOMAL SUBUNIT PROTEIN US3C"/>
    <property type="match status" value="1"/>
</dbReference>
<reference evidence="11 12" key="1">
    <citation type="submission" date="2017-09" db="EMBL/GenBank/DDBJ databases">
        <title>Depth-based differentiation of microbial function through sediment-hosted aquifers and enrichment of novel symbionts in the deep terrestrial subsurface.</title>
        <authorList>
            <person name="Probst A.J."/>
            <person name="Ladd B."/>
            <person name="Jarett J.K."/>
            <person name="Geller-Mcgrath D.E."/>
            <person name="Sieber C.M."/>
            <person name="Emerson J.B."/>
            <person name="Anantharaman K."/>
            <person name="Thomas B.C."/>
            <person name="Malmstrom R."/>
            <person name="Stieglmeier M."/>
            <person name="Klingl A."/>
            <person name="Woyke T."/>
            <person name="Ryan C.M."/>
            <person name="Banfield J.F."/>
        </authorList>
    </citation>
    <scope>NUCLEOTIDE SEQUENCE [LARGE SCALE GENOMIC DNA]</scope>
    <source>
        <strain evidence="11">CG11_big_fil_rev_8_21_14_0_20_42_13</strain>
    </source>
</reference>
<comment type="subunit">
    <text evidence="8">Part of the 30S ribosomal subunit. Forms a tight complex with proteins S10 and S14.</text>
</comment>
<keyword evidence="4 8" id="KW-0689">Ribosomal protein</keyword>
<dbReference type="NCBIfam" id="TIGR01009">
    <property type="entry name" value="rpsC_bact"/>
    <property type="match status" value="1"/>
</dbReference>
<dbReference type="SUPFAM" id="SSF54814">
    <property type="entry name" value="Prokaryotic type KH domain (KH-domain type II)"/>
    <property type="match status" value="1"/>
</dbReference>
<dbReference type="InterPro" id="IPR005704">
    <property type="entry name" value="Ribosomal_uS3_bac-typ"/>
</dbReference>
<dbReference type="HAMAP" id="MF_01309_B">
    <property type="entry name" value="Ribosomal_uS3_B"/>
    <property type="match status" value="1"/>
</dbReference>
<evidence type="ECO:0000313" key="11">
    <source>
        <dbReference type="EMBL" id="PIQ88365.1"/>
    </source>
</evidence>
<dbReference type="PROSITE" id="PS50823">
    <property type="entry name" value="KH_TYPE_2"/>
    <property type="match status" value="1"/>
</dbReference>
<dbReference type="GO" id="GO:0003735">
    <property type="term" value="F:structural constituent of ribosome"/>
    <property type="evidence" value="ECO:0007669"/>
    <property type="project" value="InterPro"/>
</dbReference>
<dbReference type="InterPro" id="IPR001351">
    <property type="entry name" value="Ribosomal_uS3_C"/>
</dbReference>
<accession>A0A2H0LY04</accession>
<dbReference type="InterPro" id="IPR057258">
    <property type="entry name" value="Ribosomal_uS3"/>
</dbReference>